<dbReference type="Proteomes" id="UP000586305">
    <property type="component" value="Unassembled WGS sequence"/>
</dbReference>
<dbReference type="InterPro" id="IPR001789">
    <property type="entry name" value="Sig_transdc_resp-reg_receiver"/>
</dbReference>
<evidence type="ECO:0000313" key="5">
    <source>
        <dbReference type="Proteomes" id="UP000586305"/>
    </source>
</evidence>
<comment type="caution">
    <text evidence="4">The sequence shown here is derived from an EMBL/GenBank/DDBJ whole genome shotgun (WGS) entry which is preliminary data.</text>
</comment>
<dbReference type="Gene3D" id="1.10.3210.10">
    <property type="entry name" value="Hypothetical protein af1432"/>
    <property type="match status" value="1"/>
</dbReference>
<dbReference type="SUPFAM" id="SSF52172">
    <property type="entry name" value="CheY-like"/>
    <property type="match status" value="1"/>
</dbReference>
<proteinExistence type="predicted"/>
<dbReference type="SUPFAM" id="SSF109604">
    <property type="entry name" value="HD-domain/PDEase-like"/>
    <property type="match status" value="1"/>
</dbReference>
<dbReference type="EMBL" id="JABBPG010000008">
    <property type="protein sequence ID" value="NOU52298.1"/>
    <property type="molecule type" value="Genomic_DNA"/>
</dbReference>
<dbReference type="GO" id="GO:0000160">
    <property type="term" value="P:phosphorelay signal transduction system"/>
    <property type="evidence" value="ECO:0007669"/>
    <property type="project" value="InterPro"/>
</dbReference>
<reference evidence="4 5" key="1">
    <citation type="submission" date="2020-04" db="EMBL/GenBank/DDBJ databases">
        <title>Pseudoalteromonas caenipelagi sp. nov., isolated from a tidal flat.</title>
        <authorList>
            <person name="Park S."/>
            <person name="Yoon J.-H."/>
        </authorList>
    </citation>
    <scope>NUCLEOTIDE SEQUENCE [LARGE SCALE GENOMIC DNA]</scope>
    <source>
        <strain evidence="4 5">JBTF-M23</strain>
    </source>
</reference>
<name>A0A849VHX0_9GAMM</name>
<dbReference type="RefSeq" id="WP_171627356.1">
    <property type="nucleotide sequence ID" value="NZ_JABBPG010000008.1"/>
</dbReference>
<evidence type="ECO:0000259" key="3">
    <source>
        <dbReference type="PROSITE" id="PS51833"/>
    </source>
</evidence>
<accession>A0A849VHX0</accession>
<evidence type="ECO:0000256" key="1">
    <source>
        <dbReference type="PROSITE-ProRule" id="PRU00169"/>
    </source>
</evidence>
<dbReference type="PROSITE" id="PS51833">
    <property type="entry name" value="HDOD"/>
    <property type="match status" value="1"/>
</dbReference>
<dbReference type="PIRSF" id="PIRSF036883">
    <property type="entry name" value="RR_HD-GYP_mod"/>
    <property type="match status" value="1"/>
</dbReference>
<sequence>MGEQVLNILLVDDDELLLKALSRSLSRLYENTVIVCLETPEDFESCIVDQGEPDILLCEEHLHGSFGHDVLIAARMLCPRAIRCLFSDNLQQECKWQIDNTIHFHLAKPYTPAHLSKVVDSALTLKSLPINDAIRVKLGQLSGLPCLNSNVSELLELLNEGSANVNELAELVNHDPILVSKLLQIANSAFMGFQSTTQDVKEAITRIGLTAFTAVVTCYEISNVFINQLRQSEIELIMDTAFSKAVMGQSLSRCLGQDLQEQQKVFACCLLSAIGVLTKESVLNDERLCTKVSCYDIGAYLLALWGYDQELVRAQLVEQIPIEPVISVVVMHALVEQLTLNKAFNISAQLTSILYTCGEFNNVKQWYNNF</sequence>
<feature type="domain" description="HDOD" evidence="3">
    <location>
        <begin position="144"/>
        <end position="321"/>
    </location>
</feature>
<organism evidence="4 5">
    <name type="scientific">Pseudoalteromonas caenipelagi</name>
    <dbReference type="NCBI Taxonomy" id="2726988"/>
    <lineage>
        <taxon>Bacteria</taxon>
        <taxon>Pseudomonadati</taxon>
        <taxon>Pseudomonadota</taxon>
        <taxon>Gammaproteobacteria</taxon>
        <taxon>Alteromonadales</taxon>
        <taxon>Pseudoalteromonadaceae</taxon>
        <taxon>Pseudoalteromonas</taxon>
    </lineage>
</organism>
<dbReference type="InterPro" id="IPR011006">
    <property type="entry name" value="CheY-like_superfamily"/>
</dbReference>
<dbReference type="Pfam" id="PF08668">
    <property type="entry name" value="HDOD"/>
    <property type="match status" value="1"/>
</dbReference>
<dbReference type="PROSITE" id="PS50110">
    <property type="entry name" value="RESPONSE_REGULATORY"/>
    <property type="match status" value="1"/>
</dbReference>
<dbReference type="AlphaFoldDB" id="A0A849VHX0"/>
<gene>
    <name evidence="4" type="ORF">HG263_17350</name>
</gene>
<feature type="domain" description="Response regulatory" evidence="2">
    <location>
        <begin position="7"/>
        <end position="123"/>
    </location>
</feature>
<dbReference type="PANTHER" id="PTHR33525">
    <property type="match status" value="1"/>
</dbReference>
<dbReference type="InterPro" id="IPR014626">
    <property type="entry name" value="Sig_transdc_resp-reg_put"/>
</dbReference>
<dbReference type="Gene3D" id="3.40.50.2300">
    <property type="match status" value="1"/>
</dbReference>
<evidence type="ECO:0000259" key="2">
    <source>
        <dbReference type="PROSITE" id="PS50110"/>
    </source>
</evidence>
<dbReference type="InterPro" id="IPR052340">
    <property type="entry name" value="RNase_Y/CdgJ"/>
</dbReference>
<dbReference type="PANTHER" id="PTHR33525:SF5">
    <property type="entry name" value="TWO COMPONENT SIGNAL TRANSDUCTION SYSTEM RESPONSE REGULATOR"/>
    <property type="match status" value="1"/>
</dbReference>
<dbReference type="InterPro" id="IPR013976">
    <property type="entry name" value="HDOD"/>
</dbReference>
<keyword evidence="5" id="KW-1185">Reference proteome</keyword>
<protein>
    <submittedName>
        <fullName evidence="4">HDOD domain-containing protein</fullName>
    </submittedName>
</protein>
<evidence type="ECO:0000313" key="4">
    <source>
        <dbReference type="EMBL" id="NOU52298.1"/>
    </source>
</evidence>
<comment type="caution">
    <text evidence="1">Lacks conserved residue(s) required for the propagation of feature annotation.</text>
</comment>